<dbReference type="Pfam" id="PF20152">
    <property type="entry name" value="DUF6534"/>
    <property type="match status" value="1"/>
</dbReference>
<dbReference type="AlphaFoldDB" id="A0A9P7VL40"/>
<accession>A0A9P7VL40</accession>
<dbReference type="InterPro" id="IPR045339">
    <property type="entry name" value="DUF6534"/>
</dbReference>
<keyword evidence="1" id="KW-0812">Transmembrane</keyword>
<dbReference type="Proteomes" id="UP000812287">
    <property type="component" value="Unassembled WGS sequence"/>
</dbReference>
<organism evidence="3 4">
    <name type="scientific">Guyanagaster necrorhizus</name>
    <dbReference type="NCBI Taxonomy" id="856835"/>
    <lineage>
        <taxon>Eukaryota</taxon>
        <taxon>Fungi</taxon>
        <taxon>Dikarya</taxon>
        <taxon>Basidiomycota</taxon>
        <taxon>Agaricomycotina</taxon>
        <taxon>Agaricomycetes</taxon>
        <taxon>Agaricomycetidae</taxon>
        <taxon>Agaricales</taxon>
        <taxon>Marasmiineae</taxon>
        <taxon>Physalacriaceae</taxon>
        <taxon>Guyanagaster</taxon>
    </lineage>
</organism>
<sequence>MTLYWHLITNFSHASSLDHLTWSMNVQTGFNGLIAVIVECSFARRVYTLSRNVVITATIAVFSCFHFGLEIVFTVKSFRLGSMGEFQQLIWITSAGNGSSAVADILIAASLCFYLYRSRTGYPRTDSLISTLIVYSVATGLVSSLIGVVIVITFVIMPNNYIWLAFCWIGGKCYVNSFLALLNCRYSLREKAGQKSDKTFMQFSLFQTASGGTVHMPAPAPVARRSSRTPSVTPLMINVQTSTITKTDDGVTTPIGSACLDLVPVLSAV</sequence>
<feature type="transmembrane region" description="Helical" evidence="1">
    <location>
        <begin position="128"/>
        <end position="156"/>
    </location>
</feature>
<reference evidence="3" key="1">
    <citation type="submission" date="2020-11" db="EMBL/GenBank/DDBJ databases">
        <title>Adaptations for nitrogen fixation in a non-lichenized fungal sporocarp promotes dispersal by wood-feeding termites.</title>
        <authorList>
            <consortium name="DOE Joint Genome Institute"/>
            <person name="Koch R.A."/>
            <person name="Yoon G."/>
            <person name="Arayal U."/>
            <person name="Lail K."/>
            <person name="Amirebrahimi M."/>
            <person name="Labutti K."/>
            <person name="Lipzen A."/>
            <person name="Riley R."/>
            <person name="Barry K."/>
            <person name="Henrissat B."/>
            <person name="Grigoriev I.V."/>
            <person name="Herr J.R."/>
            <person name="Aime M.C."/>
        </authorList>
    </citation>
    <scope>NUCLEOTIDE SEQUENCE</scope>
    <source>
        <strain evidence="3">MCA 3950</strain>
    </source>
</reference>
<feature type="transmembrane region" description="Helical" evidence="1">
    <location>
        <begin position="89"/>
        <end position="116"/>
    </location>
</feature>
<protein>
    <recommendedName>
        <fullName evidence="2">DUF6534 domain-containing protein</fullName>
    </recommendedName>
</protein>
<gene>
    <name evidence="3" type="ORF">BT62DRAFT_935452</name>
</gene>
<dbReference type="EMBL" id="MU250547">
    <property type="protein sequence ID" value="KAG7443116.1"/>
    <property type="molecule type" value="Genomic_DNA"/>
</dbReference>
<keyword evidence="4" id="KW-1185">Reference proteome</keyword>
<evidence type="ECO:0000313" key="4">
    <source>
        <dbReference type="Proteomes" id="UP000812287"/>
    </source>
</evidence>
<feature type="transmembrane region" description="Helical" evidence="1">
    <location>
        <begin position="162"/>
        <end position="182"/>
    </location>
</feature>
<dbReference type="OrthoDB" id="2738831at2759"/>
<dbReference type="GeneID" id="66109244"/>
<evidence type="ECO:0000256" key="1">
    <source>
        <dbReference type="SAM" id="Phobius"/>
    </source>
</evidence>
<name>A0A9P7VL40_9AGAR</name>
<keyword evidence="1" id="KW-0472">Membrane</keyword>
<proteinExistence type="predicted"/>
<feature type="transmembrane region" description="Helical" evidence="1">
    <location>
        <begin position="49"/>
        <end position="69"/>
    </location>
</feature>
<keyword evidence="1" id="KW-1133">Transmembrane helix</keyword>
<dbReference type="RefSeq" id="XP_043036616.1">
    <property type="nucleotide sequence ID" value="XM_043186947.1"/>
</dbReference>
<comment type="caution">
    <text evidence="3">The sequence shown here is derived from an EMBL/GenBank/DDBJ whole genome shotgun (WGS) entry which is preliminary data.</text>
</comment>
<evidence type="ECO:0000313" key="3">
    <source>
        <dbReference type="EMBL" id="KAG7443116.1"/>
    </source>
</evidence>
<feature type="domain" description="DUF6534" evidence="2">
    <location>
        <begin position="100"/>
        <end position="186"/>
    </location>
</feature>
<dbReference type="PANTHER" id="PTHR40465">
    <property type="entry name" value="CHROMOSOME 1, WHOLE GENOME SHOTGUN SEQUENCE"/>
    <property type="match status" value="1"/>
</dbReference>
<dbReference type="PANTHER" id="PTHR40465:SF1">
    <property type="entry name" value="DUF6534 DOMAIN-CONTAINING PROTEIN"/>
    <property type="match status" value="1"/>
</dbReference>
<evidence type="ECO:0000259" key="2">
    <source>
        <dbReference type="Pfam" id="PF20152"/>
    </source>
</evidence>